<feature type="compositionally biased region" description="Polar residues" evidence="1">
    <location>
        <begin position="35"/>
        <end position="51"/>
    </location>
</feature>
<sequence length="193" mass="21271">MVSTQRSQPPETREPGTPAKNLPEEQTQVHKETTNLDTSPLSTVDETSTANSERESTPTPKDKIQQLCEETKLLKKMVKWQEKLNALQNTQKHSRSESLDMATSNPTPAKRLLILRPPQQQQPKEGGGGGRKAEMSRKRGGEGTAHRQQLLASISLSANQTPREDKTKWPREAKAQPGVNSPACGLSANRAEC</sequence>
<feature type="compositionally biased region" description="Polar residues" evidence="1">
    <location>
        <begin position="146"/>
        <end position="161"/>
    </location>
</feature>
<dbReference type="Proteomes" id="UP000002497">
    <property type="component" value="Unassembled WGS sequence"/>
</dbReference>
<dbReference type="HOGENOM" id="CLU_1408614_0_0_1"/>
<feature type="compositionally biased region" description="Basic and acidic residues" evidence="1">
    <location>
        <begin position="162"/>
        <end position="174"/>
    </location>
</feature>
<proteinExistence type="predicted"/>
<dbReference type="AlphaFoldDB" id="E9CTU1"/>
<dbReference type="VEuPathDB" id="FungiDB:CPSG_00083"/>
<reference evidence="3" key="1">
    <citation type="journal article" date="2010" name="Genome Res.">
        <title>Population genomic sequencing of Coccidioides fungi reveals recent hybridization and transposon control.</title>
        <authorList>
            <person name="Neafsey D.E."/>
            <person name="Barker B.M."/>
            <person name="Sharpton T.J."/>
            <person name="Stajich J.E."/>
            <person name="Park D.J."/>
            <person name="Whiston E."/>
            <person name="Hung C.-Y."/>
            <person name="McMahan C."/>
            <person name="White J."/>
            <person name="Sykes S."/>
            <person name="Heiman D."/>
            <person name="Young S."/>
            <person name="Zeng Q."/>
            <person name="Abouelleil A."/>
            <person name="Aftuck L."/>
            <person name="Bessette D."/>
            <person name="Brown A."/>
            <person name="FitzGerald M."/>
            <person name="Lui A."/>
            <person name="Macdonald J.P."/>
            <person name="Priest M."/>
            <person name="Orbach M.J."/>
            <person name="Galgiani J.N."/>
            <person name="Kirkland T.N."/>
            <person name="Cole G.T."/>
            <person name="Birren B.W."/>
            <person name="Henn M.R."/>
            <person name="Taylor J.W."/>
            <person name="Rounsley S.D."/>
        </authorList>
    </citation>
    <scope>NUCLEOTIDE SEQUENCE [LARGE SCALE GENOMIC DNA]</scope>
    <source>
        <strain evidence="3">RMSCC 757 / Silveira</strain>
    </source>
</reference>
<name>E9CTU1_COCPS</name>
<dbReference type="VEuPathDB" id="FungiDB:D8B26_008430"/>
<accession>E9CTU1</accession>
<evidence type="ECO:0000256" key="1">
    <source>
        <dbReference type="SAM" id="MobiDB-lite"/>
    </source>
</evidence>
<feature type="compositionally biased region" description="Basic and acidic residues" evidence="1">
    <location>
        <begin position="52"/>
        <end position="65"/>
    </location>
</feature>
<feature type="region of interest" description="Disordered" evidence="1">
    <location>
        <begin position="1"/>
        <end position="65"/>
    </location>
</feature>
<dbReference type="EMBL" id="GL636486">
    <property type="protein sequence ID" value="EFW22184.1"/>
    <property type="molecule type" value="Genomic_DNA"/>
</dbReference>
<evidence type="ECO:0000313" key="3">
    <source>
        <dbReference type="Proteomes" id="UP000002497"/>
    </source>
</evidence>
<keyword evidence="3" id="KW-1185">Reference proteome</keyword>
<reference evidence="3" key="2">
    <citation type="submission" date="2010-03" db="EMBL/GenBank/DDBJ databases">
        <title>The genome sequence of Coccidioides posadasii strain Silveira.</title>
        <authorList>
            <consortium name="The Broad Institute Genome Sequencing Center for Infectious Disease"/>
            <person name="Neafsey D."/>
            <person name="Orbach M."/>
            <person name="Henn M.R."/>
            <person name="Cole G.T."/>
            <person name="Galgiani J."/>
            <person name="Gardner M.J."/>
            <person name="Kirkland T.N."/>
            <person name="Taylor J.W."/>
            <person name="Young S.K."/>
            <person name="Zeng Q."/>
            <person name="Koehrsen M."/>
            <person name="Alvarado L."/>
            <person name="Berlin A."/>
            <person name="Borenstein D."/>
            <person name="Chapman S.B."/>
            <person name="Chen Z."/>
            <person name="Engels R."/>
            <person name="Freedman E."/>
            <person name="Gellesch M."/>
            <person name="Goldberg J."/>
            <person name="Griggs A."/>
            <person name="Gujja S."/>
            <person name="Heilman E."/>
            <person name="Heiman D."/>
            <person name="Howarth C."/>
            <person name="Jen D."/>
            <person name="Larson L."/>
            <person name="Mehta T."/>
            <person name="Neiman D."/>
            <person name="Park D."/>
            <person name="Pearson M."/>
            <person name="Richards J."/>
            <person name="Roberts A."/>
            <person name="Saif S."/>
            <person name="Shea T."/>
            <person name="Shenoy N."/>
            <person name="Sisk P."/>
            <person name="Stolte C."/>
            <person name="Sykes S."/>
            <person name="Walk T."/>
            <person name="White J."/>
            <person name="Yandava C."/>
            <person name="Haas B."/>
            <person name="Nusbaum C."/>
            <person name="Birren B."/>
        </authorList>
    </citation>
    <scope>NUCLEOTIDE SEQUENCE [LARGE SCALE GENOMIC DNA]</scope>
    <source>
        <strain evidence="3">RMSCC 757 / Silveira</strain>
    </source>
</reference>
<feature type="compositionally biased region" description="Basic and acidic residues" evidence="1">
    <location>
        <begin position="131"/>
        <end position="145"/>
    </location>
</feature>
<feature type="region of interest" description="Disordered" evidence="1">
    <location>
        <begin position="85"/>
        <end position="193"/>
    </location>
</feature>
<protein>
    <submittedName>
        <fullName evidence="2">Uncharacterized protein</fullName>
    </submittedName>
</protein>
<evidence type="ECO:0000313" key="2">
    <source>
        <dbReference type="EMBL" id="EFW22184.1"/>
    </source>
</evidence>
<organism evidence="3">
    <name type="scientific">Coccidioides posadasii (strain RMSCC 757 / Silveira)</name>
    <name type="common">Valley fever fungus</name>
    <dbReference type="NCBI Taxonomy" id="443226"/>
    <lineage>
        <taxon>Eukaryota</taxon>
        <taxon>Fungi</taxon>
        <taxon>Dikarya</taxon>
        <taxon>Ascomycota</taxon>
        <taxon>Pezizomycotina</taxon>
        <taxon>Eurotiomycetes</taxon>
        <taxon>Eurotiomycetidae</taxon>
        <taxon>Onygenales</taxon>
        <taxon>Onygenaceae</taxon>
        <taxon>Coccidioides</taxon>
    </lineage>
</organism>
<dbReference type="STRING" id="443226.E9CTU1"/>
<gene>
    <name evidence="2" type="ORF">CPSG_00083</name>
</gene>
<feature type="compositionally biased region" description="Polar residues" evidence="1">
    <location>
        <begin position="1"/>
        <end position="10"/>
    </location>
</feature>